<dbReference type="InterPro" id="IPR050445">
    <property type="entry name" value="Bact_polysacc_biosynth/exp"/>
</dbReference>
<dbReference type="Gene3D" id="3.40.50.300">
    <property type="entry name" value="P-loop containing nucleotide triphosphate hydrolases"/>
    <property type="match status" value="1"/>
</dbReference>
<evidence type="ECO:0000256" key="7">
    <source>
        <dbReference type="ARBA" id="ARBA00023137"/>
    </source>
</evidence>
<dbReference type="InterPro" id="IPR027417">
    <property type="entry name" value="P-loop_NTPase"/>
</dbReference>
<dbReference type="FunFam" id="3.40.50.300:FF:000527">
    <property type="entry name" value="Tyrosine-protein kinase etk"/>
    <property type="match status" value="1"/>
</dbReference>
<dbReference type="OrthoDB" id="9794577at2"/>
<dbReference type="PANTHER" id="PTHR32309">
    <property type="entry name" value="TYROSINE-PROTEIN KINASE"/>
    <property type="match status" value="1"/>
</dbReference>
<keyword evidence="3 10" id="KW-0808">Transferase</keyword>
<dbReference type="GO" id="GO:0042802">
    <property type="term" value="F:identical protein binding"/>
    <property type="evidence" value="ECO:0007669"/>
    <property type="project" value="UniProtKB-ARBA"/>
</dbReference>
<dbReference type="InterPro" id="IPR025669">
    <property type="entry name" value="AAA_dom"/>
</dbReference>
<feature type="domain" description="AAA" evidence="9">
    <location>
        <begin position="41"/>
        <end position="181"/>
    </location>
</feature>
<dbReference type="EMBL" id="JAAAMU010000010">
    <property type="protein sequence ID" value="NBC71090.1"/>
    <property type="molecule type" value="Genomic_DNA"/>
</dbReference>
<keyword evidence="5 10" id="KW-0418">Kinase</keyword>
<evidence type="ECO:0000313" key="11">
    <source>
        <dbReference type="Proteomes" id="UP000558113"/>
    </source>
</evidence>
<evidence type="ECO:0000256" key="8">
    <source>
        <dbReference type="ARBA" id="ARBA00051245"/>
    </source>
</evidence>
<evidence type="ECO:0000256" key="5">
    <source>
        <dbReference type="ARBA" id="ARBA00022777"/>
    </source>
</evidence>
<keyword evidence="6" id="KW-0067">ATP-binding</keyword>
<organism evidence="10 11">
    <name type="scientific">Paenibacillus sacheonensis</name>
    <dbReference type="NCBI Taxonomy" id="742054"/>
    <lineage>
        <taxon>Bacteria</taxon>
        <taxon>Bacillati</taxon>
        <taxon>Bacillota</taxon>
        <taxon>Bacilli</taxon>
        <taxon>Bacillales</taxon>
        <taxon>Paenibacillaceae</taxon>
        <taxon>Paenibacillus</taxon>
    </lineage>
</organism>
<keyword evidence="7" id="KW-0829">Tyrosine-protein kinase</keyword>
<dbReference type="NCBIfam" id="TIGR01007">
    <property type="entry name" value="eps_fam"/>
    <property type="match status" value="1"/>
</dbReference>
<name>A0A7X4YR98_9BACL</name>
<proteinExistence type="inferred from homology"/>
<keyword evidence="11" id="KW-1185">Reference proteome</keyword>
<dbReference type="GO" id="GO:0005886">
    <property type="term" value="C:plasma membrane"/>
    <property type="evidence" value="ECO:0007669"/>
    <property type="project" value="TreeGrafter"/>
</dbReference>
<gene>
    <name evidence="10" type="ORF">GT003_19015</name>
</gene>
<dbReference type="GO" id="GO:0004715">
    <property type="term" value="F:non-membrane spanning protein tyrosine kinase activity"/>
    <property type="evidence" value="ECO:0007669"/>
    <property type="project" value="UniProtKB-EC"/>
</dbReference>
<dbReference type="InterPro" id="IPR005702">
    <property type="entry name" value="Wzc-like_C"/>
</dbReference>
<dbReference type="EC" id="2.7.10.2" evidence="2"/>
<dbReference type="Pfam" id="PF13614">
    <property type="entry name" value="AAA_31"/>
    <property type="match status" value="1"/>
</dbReference>
<evidence type="ECO:0000256" key="4">
    <source>
        <dbReference type="ARBA" id="ARBA00022741"/>
    </source>
</evidence>
<evidence type="ECO:0000256" key="1">
    <source>
        <dbReference type="ARBA" id="ARBA00007316"/>
    </source>
</evidence>
<dbReference type="AlphaFoldDB" id="A0A7X4YR98"/>
<evidence type="ECO:0000313" key="10">
    <source>
        <dbReference type="EMBL" id="NBC71090.1"/>
    </source>
</evidence>
<reference evidence="10 11" key="1">
    <citation type="submission" date="2020-01" db="EMBL/GenBank/DDBJ databases">
        <title>Paenibacillus soybeanensis sp. nov. isolated from the nodules of soybean (Glycine max(L.) Merr).</title>
        <authorList>
            <person name="Wang H."/>
        </authorList>
    </citation>
    <scope>NUCLEOTIDE SEQUENCE [LARGE SCALE GENOMIC DNA]</scope>
    <source>
        <strain evidence="10 11">DSM 23054</strain>
    </source>
</reference>
<comment type="similarity">
    <text evidence="1">Belongs to the CpsD/CapB family.</text>
</comment>
<sequence>MSRSTLKRSLIAETHPASIVSEAYRSLRTNIEFASRDEALKTIAVTSALPGEGKSTVAANIAVTYAQANRQVLVIDANMRKPAQHEIFGLSNAQGLSTALAKGNELDDIVKPTNIENLKVIPAGPVPPNPAELLESASMTKLLESSKERFDVVIIDTPSVNSYSEALVVASKSDGVVLVMKAGKLKNEMALKAKASLDYGHAKIIGAVLNHVARS</sequence>
<evidence type="ECO:0000256" key="6">
    <source>
        <dbReference type="ARBA" id="ARBA00022840"/>
    </source>
</evidence>
<dbReference type="PANTHER" id="PTHR32309:SF13">
    <property type="entry name" value="FERRIC ENTEROBACTIN TRANSPORT PROTEIN FEPE"/>
    <property type="match status" value="1"/>
</dbReference>
<evidence type="ECO:0000259" key="9">
    <source>
        <dbReference type="Pfam" id="PF13614"/>
    </source>
</evidence>
<dbReference type="CDD" id="cd05387">
    <property type="entry name" value="BY-kinase"/>
    <property type="match status" value="1"/>
</dbReference>
<dbReference type="RefSeq" id="WP_161700715.1">
    <property type="nucleotide sequence ID" value="NZ_JAAAMU010000010.1"/>
</dbReference>
<accession>A0A7X4YR98</accession>
<dbReference type="SUPFAM" id="SSF52540">
    <property type="entry name" value="P-loop containing nucleoside triphosphate hydrolases"/>
    <property type="match status" value="1"/>
</dbReference>
<keyword evidence="4" id="KW-0547">Nucleotide-binding</keyword>
<dbReference type="GO" id="GO:0005524">
    <property type="term" value="F:ATP binding"/>
    <property type="evidence" value="ECO:0007669"/>
    <property type="project" value="UniProtKB-KW"/>
</dbReference>
<dbReference type="Proteomes" id="UP000558113">
    <property type="component" value="Unassembled WGS sequence"/>
</dbReference>
<comment type="caution">
    <text evidence="10">The sequence shown here is derived from an EMBL/GenBank/DDBJ whole genome shotgun (WGS) entry which is preliminary data.</text>
</comment>
<evidence type="ECO:0000256" key="3">
    <source>
        <dbReference type="ARBA" id="ARBA00022679"/>
    </source>
</evidence>
<evidence type="ECO:0000256" key="2">
    <source>
        <dbReference type="ARBA" id="ARBA00011903"/>
    </source>
</evidence>
<comment type="catalytic activity">
    <reaction evidence="8">
        <text>L-tyrosyl-[protein] + ATP = O-phospho-L-tyrosyl-[protein] + ADP + H(+)</text>
        <dbReference type="Rhea" id="RHEA:10596"/>
        <dbReference type="Rhea" id="RHEA-COMP:10136"/>
        <dbReference type="Rhea" id="RHEA-COMP:20101"/>
        <dbReference type="ChEBI" id="CHEBI:15378"/>
        <dbReference type="ChEBI" id="CHEBI:30616"/>
        <dbReference type="ChEBI" id="CHEBI:46858"/>
        <dbReference type="ChEBI" id="CHEBI:61978"/>
        <dbReference type="ChEBI" id="CHEBI:456216"/>
        <dbReference type="EC" id="2.7.10.2"/>
    </reaction>
</comment>
<protein>
    <recommendedName>
        <fullName evidence="2">non-specific protein-tyrosine kinase</fullName>
        <ecNumber evidence="2">2.7.10.2</ecNumber>
    </recommendedName>
</protein>